<feature type="region of interest" description="Disordered" evidence="2">
    <location>
        <begin position="1"/>
        <end position="161"/>
    </location>
</feature>
<dbReference type="SMART" id="SM00393">
    <property type="entry name" value="R3H"/>
    <property type="match status" value="1"/>
</dbReference>
<keyword evidence="1" id="KW-0597">Phosphoprotein</keyword>
<name>A0A6J2YR14_SITOR</name>
<feature type="compositionally biased region" description="Low complexity" evidence="2">
    <location>
        <begin position="652"/>
        <end position="666"/>
    </location>
</feature>
<dbReference type="OrthoDB" id="278430at2759"/>
<proteinExistence type="predicted"/>
<feature type="region of interest" description="Disordered" evidence="2">
    <location>
        <begin position="479"/>
        <end position="547"/>
    </location>
</feature>
<evidence type="ECO:0000313" key="5">
    <source>
        <dbReference type="Proteomes" id="UP000504635"/>
    </source>
</evidence>
<dbReference type="Gene3D" id="3.30.1370.50">
    <property type="entry name" value="R3H-like domain"/>
    <property type="match status" value="1"/>
</dbReference>
<feature type="region of interest" description="Disordered" evidence="2">
    <location>
        <begin position="945"/>
        <end position="976"/>
    </location>
</feature>
<feature type="region of interest" description="Disordered" evidence="2">
    <location>
        <begin position="178"/>
        <end position="236"/>
    </location>
</feature>
<dbReference type="GeneID" id="115890429"/>
<dbReference type="InParanoid" id="A0A6J2YR14"/>
<dbReference type="InterPro" id="IPR036867">
    <property type="entry name" value="R3H_dom_sf"/>
</dbReference>
<dbReference type="PANTHER" id="PTHR15672">
    <property type="entry name" value="CAMP-REGULATED PHOSPHOPROTEIN 21 RELATED R3H DOMAIN CONTAINING PROTEIN"/>
    <property type="match status" value="1"/>
</dbReference>
<feature type="domain" description="R3H" evidence="3">
    <location>
        <begin position="263"/>
        <end position="326"/>
    </location>
</feature>
<evidence type="ECO:0000259" key="4">
    <source>
        <dbReference type="PROSITE" id="PS51673"/>
    </source>
</evidence>
<feature type="region of interest" description="Disordered" evidence="2">
    <location>
        <begin position="1031"/>
        <end position="1050"/>
    </location>
</feature>
<dbReference type="PROSITE" id="PS51673">
    <property type="entry name" value="SUZ"/>
    <property type="match status" value="1"/>
</dbReference>
<evidence type="ECO:0000256" key="1">
    <source>
        <dbReference type="ARBA" id="ARBA00022553"/>
    </source>
</evidence>
<dbReference type="AlphaFoldDB" id="A0A6J2YR14"/>
<feature type="compositionally biased region" description="Polar residues" evidence="2">
    <location>
        <begin position="1089"/>
        <end position="1109"/>
    </location>
</feature>
<dbReference type="CDD" id="cd02642">
    <property type="entry name" value="R3H_encore_like"/>
    <property type="match status" value="1"/>
</dbReference>
<protein>
    <submittedName>
        <fullName evidence="6">cAMP-regulated phosphoprotein 21 isoform X1</fullName>
    </submittedName>
</protein>
<dbReference type="RefSeq" id="XP_030766513.1">
    <property type="nucleotide sequence ID" value="XM_030910653.1"/>
</dbReference>
<gene>
    <name evidence="6" type="primary">LOC115890429</name>
</gene>
<feature type="compositionally biased region" description="Low complexity" evidence="2">
    <location>
        <begin position="131"/>
        <end position="145"/>
    </location>
</feature>
<dbReference type="Pfam" id="PF01424">
    <property type="entry name" value="R3H"/>
    <property type="match status" value="1"/>
</dbReference>
<dbReference type="KEGG" id="soy:115890429"/>
<feature type="region of interest" description="Disordered" evidence="2">
    <location>
        <begin position="582"/>
        <end position="669"/>
    </location>
</feature>
<feature type="compositionally biased region" description="Polar residues" evidence="2">
    <location>
        <begin position="1031"/>
        <end position="1046"/>
    </location>
</feature>
<organism evidence="5 6">
    <name type="scientific">Sitophilus oryzae</name>
    <name type="common">Rice weevil</name>
    <name type="synonym">Curculio oryzae</name>
    <dbReference type="NCBI Taxonomy" id="7048"/>
    <lineage>
        <taxon>Eukaryota</taxon>
        <taxon>Metazoa</taxon>
        <taxon>Ecdysozoa</taxon>
        <taxon>Arthropoda</taxon>
        <taxon>Hexapoda</taxon>
        <taxon>Insecta</taxon>
        <taxon>Pterygota</taxon>
        <taxon>Neoptera</taxon>
        <taxon>Endopterygota</taxon>
        <taxon>Coleoptera</taxon>
        <taxon>Polyphaga</taxon>
        <taxon>Cucujiformia</taxon>
        <taxon>Curculionidae</taxon>
        <taxon>Dryophthorinae</taxon>
        <taxon>Sitophilus</taxon>
    </lineage>
</organism>
<dbReference type="Proteomes" id="UP000504635">
    <property type="component" value="Unplaced"/>
</dbReference>
<dbReference type="InterPro" id="IPR024771">
    <property type="entry name" value="SUZ"/>
</dbReference>
<accession>A0A6J2YR14</accession>
<dbReference type="PROSITE" id="PS51061">
    <property type="entry name" value="R3H"/>
    <property type="match status" value="1"/>
</dbReference>
<sequence>MQQRGSSSTAMESDETEQSNIPPSRGRPTSKLKVLGRSHAMREEQSPPREPAAGVTVCADQRVSGGHLQSPPALVLSPSPAEEEETGLERVAGDTGSPGAVMGSTASPRCSPHCENSGSCERLHPVESDLPSSPKCHSSKSNSPNERSPNHKSSQNNAKGKKYCDCQNQNCIKCLKEKGGNNNNHNSTNNNNTGNANNMLFVNKSRGKLKQQSSSQTSLSFESSTGNSSCLSRESSSDCYTDTTGVNLEQFIPETLNRNPKDRALMLRIEEELILLANDKFQTHYKFPPMSSYHRMLVHRCAAYFGMDHNIEQSGKCVVVNKTKNTRIPDVKFKEHIKEIFNDEPPRSLRSILKRDSNSIEDYCFKSPERGYSLESRRSKSFEEREEEYEKARRRIFRQEMHDGSSDDFGWSDMQWSSTESDYSRYRLQPPEFQSKQLRRLLKVHSEETEQSMRPCVAKSYSFGGYGGNVSILTRGDSVMSTHSAPGPRLLTKQDSGASSVSWRLSPSSSGYKSQSQLSESVTPSPTSTPHPTGLGDSGDAHDHQRGCARGSNAVVWAVTDMCNVPKGSIIINPETGKPFKNGDGSIYHYDPSNPPPGFLTEPSPRLSEKPHRPMTPDREKTPTSSPKHEKRPSRKSSPVKLKSSFTNTATSPSLPFSPPLSSSSSVGVPTGRSYPFMQVVNSCESLPQQTHFSSFSNPPTDGNAPIYQQPYIVYTTPYGIPVPQQYDNRIEQPSMPELNTTTYFIPEGGGAPAAQTIAYQSPTSGPYWNQQPISFYPNSPQPASQTPPQRFSVHMQPPGPSAFMPPSYSTAVNYVNQPPGQQTQNPEVVPVFPNQPVQVVYPPSQPNSSVIYQNPPSLIYSQNTPLYQTASYPVQNMPIYPQSTPTPSSCSASIPSTPFAGEPRNSDGFVHLTQGVQHMNLGMPPPPNNRNFVPLNLKCTQFDQRPRGSVTKMSSQSKPPRPFMMGSSQSSTGTNSPAATVIAGYCPGSAMGPGQYRTPPPSTPPTPQFVFHQPGMPIAPRIFRQLSSERGATPNTAKSSRSPTPASDAATHFERQRFMFPTNFYQGMPMPYIVQSDPRLVGRGQPNVYRQTPPLNQNKPANMNQNADNRYHNKNRKPKNNKQCTLPPTTSK</sequence>
<feature type="compositionally biased region" description="Polar residues" evidence="2">
    <location>
        <begin position="1122"/>
        <end position="1133"/>
    </location>
</feature>
<feature type="compositionally biased region" description="Low complexity" evidence="2">
    <location>
        <begin position="70"/>
        <end position="80"/>
    </location>
</feature>
<dbReference type="GO" id="GO:0003676">
    <property type="term" value="F:nucleic acid binding"/>
    <property type="evidence" value="ECO:0007669"/>
    <property type="project" value="UniProtKB-UniRule"/>
</dbReference>
<feature type="compositionally biased region" description="Basic and acidic residues" evidence="2">
    <location>
        <begin position="607"/>
        <end position="622"/>
    </location>
</feature>
<feature type="compositionally biased region" description="Low complexity" evidence="2">
    <location>
        <begin position="211"/>
        <end position="234"/>
    </location>
</feature>
<dbReference type="PANTHER" id="PTHR15672:SF8">
    <property type="entry name" value="PROTEIN ENCORE"/>
    <property type="match status" value="1"/>
</dbReference>
<dbReference type="InterPro" id="IPR001374">
    <property type="entry name" value="R3H_dom"/>
</dbReference>
<feature type="region of interest" description="Disordered" evidence="2">
    <location>
        <begin position="1077"/>
        <end position="1133"/>
    </location>
</feature>
<feature type="compositionally biased region" description="Polar residues" evidence="2">
    <location>
        <begin position="967"/>
        <end position="976"/>
    </location>
</feature>
<feature type="compositionally biased region" description="Polar residues" evidence="2">
    <location>
        <begin position="104"/>
        <end position="119"/>
    </location>
</feature>
<keyword evidence="5" id="KW-1185">Reference proteome</keyword>
<evidence type="ECO:0000256" key="2">
    <source>
        <dbReference type="SAM" id="MobiDB-lite"/>
    </source>
</evidence>
<feature type="compositionally biased region" description="Low complexity" evidence="2">
    <location>
        <begin position="180"/>
        <end position="198"/>
    </location>
</feature>
<dbReference type="SUPFAM" id="SSF82708">
    <property type="entry name" value="R3H domain"/>
    <property type="match status" value="1"/>
</dbReference>
<evidence type="ECO:0000313" key="6">
    <source>
        <dbReference type="RefSeq" id="XP_030766513.1"/>
    </source>
</evidence>
<evidence type="ECO:0000259" key="3">
    <source>
        <dbReference type="PROSITE" id="PS51061"/>
    </source>
</evidence>
<dbReference type="CTD" id="104374"/>
<feature type="compositionally biased region" description="Polar residues" evidence="2">
    <location>
        <begin position="1"/>
        <end position="11"/>
    </location>
</feature>
<dbReference type="InterPro" id="IPR051937">
    <property type="entry name" value="R3H_domain_containing"/>
</dbReference>
<feature type="domain" description="SUZ" evidence="4">
    <location>
        <begin position="327"/>
        <end position="401"/>
    </location>
</feature>
<feature type="compositionally biased region" description="Low complexity" evidence="2">
    <location>
        <begin position="499"/>
        <end position="533"/>
    </location>
</feature>
<dbReference type="Pfam" id="PF12752">
    <property type="entry name" value="SUZ"/>
    <property type="match status" value="1"/>
</dbReference>
<reference evidence="6" key="1">
    <citation type="submission" date="2025-08" db="UniProtKB">
        <authorList>
            <consortium name="RefSeq"/>
        </authorList>
    </citation>
    <scope>IDENTIFICATION</scope>
    <source>
        <tissue evidence="6">Gonads</tissue>
    </source>
</reference>